<dbReference type="RefSeq" id="WP_146201797.1">
    <property type="nucleotide sequence ID" value="NZ_QGDO01000036.1"/>
</dbReference>
<sequence>MKLTTFILKTFLITILFICTSCGAYVKMRAISKITVENDAIPPDFGTEETILLCVITGKKGYDKYMKKHVSNEYHGKYEFVMRKDINSDKYQNTSKYKYLFDFEKLQYKTTHSADTPSGFETITITTASYYLFDRDENITYKCPNTSSYFSRIIQAYMINLENERIKNQ</sequence>
<evidence type="ECO:0000256" key="1">
    <source>
        <dbReference type="SAM" id="Phobius"/>
    </source>
</evidence>
<name>A0A315YLW7_SEDFL</name>
<organism evidence="2 3">
    <name type="scientific">Sediminitomix flava</name>
    <dbReference type="NCBI Taxonomy" id="379075"/>
    <lineage>
        <taxon>Bacteria</taxon>
        <taxon>Pseudomonadati</taxon>
        <taxon>Bacteroidota</taxon>
        <taxon>Cytophagia</taxon>
        <taxon>Cytophagales</taxon>
        <taxon>Flammeovirgaceae</taxon>
        <taxon>Sediminitomix</taxon>
    </lineage>
</organism>
<protein>
    <submittedName>
        <fullName evidence="2">Uncharacterized protein</fullName>
    </submittedName>
</protein>
<evidence type="ECO:0000313" key="3">
    <source>
        <dbReference type="Proteomes" id="UP000245535"/>
    </source>
</evidence>
<gene>
    <name evidence="2" type="ORF">BC781_1361</name>
</gene>
<reference evidence="2 3" key="1">
    <citation type="submission" date="2018-03" db="EMBL/GenBank/DDBJ databases">
        <title>Genomic Encyclopedia of Archaeal and Bacterial Type Strains, Phase II (KMG-II): from individual species to whole genera.</title>
        <authorList>
            <person name="Goeker M."/>
        </authorList>
    </citation>
    <scope>NUCLEOTIDE SEQUENCE [LARGE SCALE GENOMIC DNA]</scope>
    <source>
        <strain evidence="2 3">DSM 28229</strain>
    </source>
</reference>
<accession>A0A315YLW7</accession>
<comment type="caution">
    <text evidence="2">The sequence shown here is derived from an EMBL/GenBank/DDBJ whole genome shotgun (WGS) entry which is preliminary data.</text>
</comment>
<keyword evidence="1" id="KW-0812">Transmembrane</keyword>
<dbReference type="AlphaFoldDB" id="A0A315YLW7"/>
<evidence type="ECO:0000313" key="2">
    <source>
        <dbReference type="EMBL" id="PWJ28750.1"/>
    </source>
</evidence>
<feature type="transmembrane region" description="Helical" evidence="1">
    <location>
        <begin position="6"/>
        <end position="26"/>
    </location>
</feature>
<dbReference type="EMBL" id="QGDO01000036">
    <property type="protein sequence ID" value="PWJ28750.1"/>
    <property type="molecule type" value="Genomic_DNA"/>
</dbReference>
<proteinExistence type="predicted"/>
<dbReference type="Proteomes" id="UP000245535">
    <property type="component" value="Unassembled WGS sequence"/>
</dbReference>
<keyword evidence="3" id="KW-1185">Reference proteome</keyword>
<dbReference type="OrthoDB" id="1189875at2"/>
<keyword evidence="1" id="KW-0472">Membrane</keyword>
<keyword evidence="1" id="KW-1133">Transmembrane helix</keyword>